<evidence type="ECO:0000313" key="3">
    <source>
        <dbReference type="Proteomes" id="UP000543224"/>
    </source>
</evidence>
<feature type="non-terminal residue" evidence="2">
    <location>
        <position position="42"/>
    </location>
</feature>
<evidence type="ECO:0000313" key="2">
    <source>
        <dbReference type="EMBL" id="GFP25593.1"/>
    </source>
</evidence>
<dbReference type="InterPro" id="IPR007712">
    <property type="entry name" value="RelE/ParE_toxin"/>
</dbReference>
<dbReference type="AlphaFoldDB" id="A0A6V8NZY6"/>
<evidence type="ECO:0000256" key="1">
    <source>
        <dbReference type="ARBA" id="ARBA00022649"/>
    </source>
</evidence>
<protein>
    <recommendedName>
        <fullName evidence="4">Toxin ParE1/3/4</fullName>
    </recommendedName>
</protein>
<sequence length="42" mass="5096">MARVSWTDEAQKWLREIYEYVSRDNKEAAVKLVNSIHQKVRF</sequence>
<organism evidence="2 3">
    <name type="scientific">Candidatus Hakubella thermalkaliphila</name>
    <dbReference type="NCBI Taxonomy" id="2754717"/>
    <lineage>
        <taxon>Bacteria</taxon>
        <taxon>Bacillati</taxon>
        <taxon>Actinomycetota</taxon>
        <taxon>Actinomycetota incertae sedis</taxon>
        <taxon>Candidatus Hakubellales</taxon>
        <taxon>Candidatus Hakubellaceae</taxon>
        <taxon>Candidatus Hakubella</taxon>
    </lineage>
</organism>
<dbReference type="EMBL" id="BLRX01000132">
    <property type="protein sequence ID" value="GFP25593.1"/>
    <property type="molecule type" value="Genomic_DNA"/>
</dbReference>
<accession>A0A6V8NZY6</accession>
<dbReference type="InterPro" id="IPR035093">
    <property type="entry name" value="RelE/ParE_toxin_dom_sf"/>
</dbReference>
<gene>
    <name evidence="2" type="ORF">HKBW3S25_01073</name>
</gene>
<reference evidence="2 3" key="1">
    <citation type="journal article" date="2020" name="Front. Microbiol.">
        <title>Single-cell genomics of novel Actinobacteria with the Wood-Ljungdahl pathway discovered in a serpentinizing system.</title>
        <authorList>
            <person name="Merino N."/>
            <person name="Kawai M."/>
            <person name="Boyd E.S."/>
            <person name="Colman D.R."/>
            <person name="McGlynn S.E."/>
            <person name="Nealson K.H."/>
            <person name="Kurokawa K."/>
            <person name="Hongoh Y."/>
        </authorList>
    </citation>
    <scope>NUCLEOTIDE SEQUENCE [LARGE SCALE GENOMIC DNA]</scope>
    <source>
        <strain evidence="2 3">S25</strain>
    </source>
</reference>
<keyword evidence="1" id="KW-1277">Toxin-antitoxin system</keyword>
<comment type="caution">
    <text evidence="2">The sequence shown here is derived from an EMBL/GenBank/DDBJ whole genome shotgun (WGS) entry which is preliminary data.</text>
</comment>
<dbReference type="Pfam" id="PF05016">
    <property type="entry name" value="ParE_toxin"/>
    <property type="match status" value="1"/>
</dbReference>
<proteinExistence type="predicted"/>
<dbReference type="Proteomes" id="UP000543224">
    <property type="component" value="Unassembled WGS sequence"/>
</dbReference>
<evidence type="ECO:0008006" key="4">
    <source>
        <dbReference type="Google" id="ProtNLM"/>
    </source>
</evidence>
<name>A0A6V8NZY6_9ACTN</name>
<dbReference type="Gene3D" id="3.30.2310.20">
    <property type="entry name" value="RelE-like"/>
    <property type="match status" value="1"/>
</dbReference>